<dbReference type="CDD" id="cd03587">
    <property type="entry name" value="SOCS"/>
    <property type="match status" value="1"/>
</dbReference>
<organism evidence="2 3">
    <name type="scientific">Argiope bruennichi</name>
    <name type="common">Wasp spider</name>
    <name type="synonym">Aranea bruennichi</name>
    <dbReference type="NCBI Taxonomy" id="94029"/>
    <lineage>
        <taxon>Eukaryota</taxon>
        <taxon>Metazoa</taxon>
        <taxon>Ecdysozoa</taxon>
        <taxon>Arthropoda</taxon>
        <taxon>Chelicerata</taxon>
        <taxon>Arachnida</taxon>
        <taxon>Araneae</taxon>
        <taxon>Araneomorphae</taxon>
        <taxon>Entelegynae</taxon>
        <taxon>Araneoidea</taxon>
        <taxon>Araneidae</taxon>
        <taxon>Argiope</taxon>
    </lineage>
</organism>
<dbReference type="Proteomes" id="UP000807504">
    <property type="component" value="Unassembled WGS sequence"/>
</dbReference>
<dbReference type="InterPro" id="IPR001496">
    <property type="entry name" value="SOCS_box"/>
</dbReference>
<dbReference type="Pfam" id="PF07525">
    <property type="entry name" value="SOCS_box"/>
    <property type="match status" value="1"/>
</dbReference>
<name>A0A8T0FLE7_ARGBR</name>
<proteinExistence type="predicted"/>
<dbReference type="SUPFAM" id="SSF158235">
    <property type="entry name" value="SOCS box-like"/>
    <property type="match status" value="1"/>
</dbReference>
<comment type="caution">
    <text evidence="2">The sequence shown here is derived from an EMBL/GenBank/DDBJ whole genome shotgun (WGS) entry which is preliminary data.</text>
</comment>
<dbReference type="SMART" id="SM00969">
    <property type="entry name" value="SOCS_box"/>
    <property type="match status" value="1"/>
</dbReference>
<evidence type="ECO:0000313" key="2">
    <source>
        <dbReference type="EMBL" id="KAF8791205.1"/>
    </source>
</evidence>
<sequence length="424" mass="49877">MFHRHKIEYRNVILQMPDDIARYSSALSNSIAYLDLSTLEYSSKEKIPYTYNALYKRMEERATVLDLFHLDLPDALANYIKTDGNSHCTQNSGAFHIIYFIVSHEFIMKPFSEALGWAIRNSRDSLNNLARLLPLIQQLELCQFSYRNPEIYDDYIAVLTEHPEYPWIQILFLDSCCFHVKFRILQGSEEEVEHFLHAAQALKFNLFPGVALNTTLFSEYIHYYSMRMINTDFCPLNYCLYSGRIKNAIVLLKYGYSIEYEEALFDDAFIEVIKLLGLRPFEGLRATHLVNKRRMLLLFFMIINCYICANDPSKDPFSLLILPWRKIWRAISDPFLILEEIRTIFSMLTFEFELHPIYHKIVHIYTNGKICDPDSLNTYQPRSLKHLCRISIRKTMFAKSELPNGIEKLENIPIALKSYLRLYP</sequence>
<keyword evidence="3" id="KW-1185">Reference proteome</keyword>
<feature type="domain" description="SOCS box" evidence="1">
    <location>
        <begin position="376"/>
        <end position="424"/>
    </location>
</feature>
<accession>A0A8T0FLE7</accession>
<dbReference type="SMART" id="SM00253">
    <property type="entry name" value="SOCS"/>
    <property type="match status" value="1"/>
</dbReference>
<dbReference type="EMBL" id="JABXBU010000011">
    <property type="protein sequence ID" value="KAF8791205.1"/>
    <property type="molecule type" value="Genomic_DNA"/>
</dbReference>
<evidence type="ECO:0000259" key="1">
    <source>
        <dbReference type="PROSITE" id="PS50225"/>
    </source>
</evidence>
<dbReference type="OrthoDB" id="6419934at2759"/>
<evidence type="ECO:0000313" key="3">
    <source>
        <dbReference type="Proteomes" id="UP000807504"/>
    </source>
</evidence>
<dbReference type="AlphaFoldDB" id="A0A8T0FLE7"/>
<protein>
    <recommendedName>
        <fullName evidence="1">SOCS box domain-containing protein</fullName>
    </recommendedName>
</protein>
<gene>
    <name evidence="2" type="ORF">HNY73_006115</name>
</gene>
<dbReference type="InterPro" id="IPR036036">
    <property type="entry name" value="SOCS_box-like_dom_sf"/>
</dbReference>
<reference evidence="2" key="2">
    <citation type="submission" date="2020-06" db="EMBL/GenBank/DDBJ databases">
        <authorList>
            <person name="Sheffer M."/>
        </authorList>
    </citation>
    <scope>NUCLEOTIDE SEQUENCE</scope>
</reference>
<dbReference type="GO" id="GO:0035556">
    <property type="term" value="P:intracellular signal transduction"/>
    <property type="evidence" value="ECO:0007669"/>
    <property type="project" value="InterPro"/>
</dbReference>
<dbReference type="Gene3D" id="1.10.750.20">
    <property type="entry name" value="SOCS box"/>
    <property type="match status" value="1"/>
</dbReference>
<reference evidence="2" key="1">
    <citation type="journal article" date="2020" name="bioRxiv">
        <title>Chromosome-level reference genome of the European wasp spider Argiope bruennichi: a resource for studies on range expansion and evolutionary adaptation.</title>
        <authorList>
            <person name="Sheffer M.M."/>
            <person name="Hoppe A."/>
            <person name="Krehenwinkel H."/>
            <person name="Uhl G."/>
            <person name="Kuss A.W."/>
            <person name="Jensen L."/>
            <person name="Jensen C."/>
            <person name="Gillespie R.G."/>
            <person name="Hoff K.J."/>
            <person name="Prost S."/>
        </authorList>
    </citation>
    <scope>NUCLEOTIDE SEQUENCE</scope>
</reference>
<dbReference type="PROSITE" id="PS50225">
    <property type="entry name" value="SOCS"/>
    <property type="match status" value="1"/>
</dbReference>